<dbReference type="CDD" id="cd01741">
    <property type="entry name" value="GATase1_1"/>
    <property type="match status" value="1"/>
</dbReference>
<name>A0A1G4KJH1_9SACH</name>
<protein>
    <submittedName>
        <fullName evidence="2">LAMI_0H16820g1_1</fullName>
    </submittedName>
</protein>
<dbReference type="InterPro" id="IPR029062">
    <property type="entry name" value="Class_I_gatase-like"/>
</dbReference>
<dbReference type="STRING" id="1230905.A0A1G4KJH1"/>
<dbReference type="GO" id="GO:0005634">
    <property type="term" value="C:nucleus"/>
    <property type="evidence" value="ECO:0007669"/>
    <property type="project" value="TreeGrafter"/>
</dbReference>
<dbReference type="InterPro" id="IPR044992">
    <property type="entry name" value="ChyE-like"/>
</dbReference>
<dbReference type="EMBL" id="LT598468">
    <property type="protein sequence ID" value="SCV04524.1"/>
    <property type="molecule type" value="Genomic_DNA"/>
</dbReference>
<dbReference type="PANTHER" id="PTHR42695:SF5">
    <property type="entry name" value="GLUTAMINE AMIDOTRANSFERASE YLR126C-RELATED"/>
    <property type="match status" value="1"/>
</dbReference>
<gene>
    <name evidence="2" type="ORF">LAMI_0H16820G</name>
</gene>
<accession>A0A1G4KJH1</accession>
<dbReference type="Gene3D" id="3.40.50.880">
    <property type="match status" value="1"/>
</dbReference>
<dbReference type="Pfam" id="PF00117">
    <property type="entry name" value="GATase"/>
    <property type="match status" value="1"/>
</dbReference>
<evidence type="ECO:0000313" key="3">
    <source>
        <dbReference type="Proteomes" id="UP000191024"/>
    </source>
</evidence>
<dbReference type="AlphaFoldDB" id="A0A1G4KJH1"/>
<feature type="domain" description="Glutamine amidotransferase" evidence="1">
    <location>
        <begin position="97"/>
        <end position="207"/>
    </location>
</feature>
<evidence type="ECO:0000313" key="2">
    <source>
        <dbReference type="EMBL" id="SCV04524.1"/>
    </source>
</evidence>
<dbReference type="Proteomes" id="UP000191024">
    <property type="component" value="Chromosome H"/>
</dbReference>
<organism evidence="2 3">
    <name type="scientific">Lachancea mirantina</name>
    <dbReference type="NCBI Taxonomy" id="1230905"/>
    <lineage>
        <taxon>Eukaryota</taxon>
        <taxon>Fungi</taxon>
        <taxon>Dikarya</taxon>
        <taxon>Ascomycota</taxon>
        <taxon>Saccharomycotina</taxon>
        <taxon>Saccharomycetes</taxon>
        <taxon>Saccharomycetales</taxon>
        <taxon>Saccharomycetaceae</taxon>
        <taxon>Lachancea</taxon>
    </lineage>
</organism>
<proteinExistence type="predicted"/>
<dbReference type="SUPFAM" id="SSF52317">
    <property type="entry name" value="Class I glutamine amidotransferase-like"/>
    <property type="match status" value="1"/>
</dbReference>
<dbReference type="GO" id="GO:0005829">
    <property type="term" value="C:cytosol"/>
    <property type="evidence" value="ECO:0007669"/>
    <property type="project" value="TreeGrafter"/>
</dbReference>
<dbReference type="OrthoDB" id="92161at2759"/>
<dbReference type="PROSITE" id="PS51273">
    <property type="entry name" value="GATASE_TYPE_1"/>
    <property type="match status" value="1"/>
</dbReference>
<keyword evidence="3" id="KW-1185">Reference proteome</keyword>
<dbReference type="InterPro" id="IPR017926">
    <property type="entry name" value="GATASE"/>
</dbReference>
<dbReference type="PANTHER" id="PTHR42695">
    <property type="entry name" value="GLUTAMINE AMIDOTRANSFERASE YLR126C-RELATED"/>
    <property type="match status" value="1"/>
</dbReference>
<sequence>MGEKKVIILNTDHFKSCFAKWGDFADMAIKMFEASRFDLPPVEYKVFCICENDFPSLEDLVSSEVLGVYITGSAYDSFSNEVEWIIKFRQFIAQFLAIENHPPLVGVCFGHQIIAKSLGCDVGRNPDGFEGGITPITLASEAIELGLFQEDADVMRTTLQLSETHSDIVNEIPQGYTNIGSTAKCSIQGLYCPKKVLTLQGHPEFETDVTRICANLQLEKGNVTSEENKDMQNRCTSLSNEGLLVANSLWKLFYGAI</sequence>
<evidence type="ECO:0000259" key="1">
    <source>
        <dbReference type="Pfam" id="PF00117"/>
    </source>
</evidence>
<reference evidence="3" key="1">
    <citation type="submission" date="2016-03" db="EMBL/GenBank/DDBJ databases">
        <authorList>
            <person name="Devillers H."/>
        </authorList>
    </citation>
    <scope>NUCLEOTIDE SEQUENCE [LARGE SCALE GENOMIC DNA]</scope>
</reference>